<dbReference type="PIRSF" id="PIRSF011489">
    <property type="entry name" value="DUF479"/>
    <property type="match status" value="1"/>
</dbReference>
<dbReference type="RefSeq" id="WP_092794984.1">
    <property type="nucleotide sequence ID" value="NZ_FNXF01000012.1"/>
</dbReference>
<dbReference type="OrthoDB" id="8442777at2"/>
<dbReference type="PANTHER" id="PTHR38764">
    <property type="entry name" value="ACYL CARRIER PROTEIN PHOSPHODIESTERASE"/>
    <property type="match status" value="1"/>
</dbReference>
<gene>
    <name evidence="5" type="ORF">SAMN05660691_02955</name>
</gene>
<reference evidence="6" key="1">
    <citation type="submission" date="2016-10" db="EMBL/GenBank/DDBJ databases">
        <authorList>
            <person name="Varghese N."/>
            <person name="Submissions S."/>
        </authorList>
    </citation>
    <scope>NUCLEOTIDE SEQUENCE [LARGE SCALE GENOMIC DNA]</scope>
    <source>
        <strain evidence="6">DSM 17616</strain>
    </source>
</reference>
<accession>A0A1H6MN78</accession>
<keyword evidence="2" id="KW-0378">Hydrolase</keyword>
<name>A0A1H6MN78_9GAMM</name>
<dbReference type="InterPro" id="IPR007431">
    <property type="entry name" value="ACP_PD"/>
</dbReference>
<protein>
    <submittedName>
        <fullName evidence="5">Acyl carrier protein phosphodiesterase</fullName>
    </submittedName>
</protein>
<evidence type="ECO:0000256" key="3">
    <source>
        <dbReference type="ARBA" id="ARBA00023098"/>
    </source>
</evidence>
<evidence type="ECO:0000256" key="1">
    <source>
        <dbReference type="ARBA" id="ARBA00022516"/>
    </source>
</evidence>
<dbReference type="GO" id="GO:0006633">
    <property type="term" value="P:fatty acid biosynthetic process"/>
    <property type="evidence" value="ECO:0007669"/>
    <property type="project" value="UniProtKB-KW"/>
</dbReference>
<dbReference type="GO" id="GO:0008770">
    <property type="term" value="F:[acyl-carrier-protein] phosphodiesterase activity"/>
    <property type="evidence" value="ECO:0007669"/>
    <property type="project" value="InterPro"/>
</dbReference>
<organism evidence="5 6">
    <name type="scientific">Rheinheimera pacifica</name>
    <dbReference type="NCBI Taxonomy" id="173990"/>
    <lineage>
        <taxon>Bacteria</taxon>
        <taxon>Pseudomonadati</taxon>
        <taxon>Pseudomonadota</taxon>
        <taxon>Gammaproteobacteria</taxon>
        <taxon>Chromatiales</taxon>
        <taxon>Chromatiaceae</taxon>
        <taxon>Rheinheimera</taxon>
    </lineage>
</organism>
<evidence type="ECO:0000256" key="2">
    <source>
        <dbReference type="ARBA" id="ARBA00022801"/>
    </source>
</evidence>
<evidence type="ECO:0000313" key="5">
    <source>
        <dbReference type="EMBL" id="SEI03293.1"/>
    </source>
</evidence>
<evidence type="ECO:0000256" key="4">
    <source>
        <dbReference type="ARBA" id="ARBA00023160"/>
    </source>
</evidence>
<dbReference type="PANTHER" id="PTHR38764:SF1">
    <property type="entry name" value="ACYL CARRIER PROTEIN PHOSPHODIESTERASE"/>
    <property type="match status" value="1"/>
</dbReference>
<sequence length="194" mass="22443">MNYLAHAVLAKPNLYSLTGNLLGDFCKGMALDTLHPDILAGLRNHRATDSFTDQHPEVRQLKTLFSPIRRRFAGIALDVLFDHFLIRHWQQFYNPTFADYKQQLYTDLAAAEPLMPVAMAHTMRSVRTHDWFSSYQQLPQLGLALDRIASRIRFAHQFAGIIDEIQPQYTAMEQSFLRFYPQLQQHIKLLALEA</sequence>
<dbReference type="AlphaFoldDB" id="A0A1H6MN78"/>
<dbReference type="STRING" id="173990.SAMN05660691_02955"/>
<dbReference type="Proteomes" id="UP000199371">
    <property type="component" value="Unassembled WGS sequence"/>
</dbReference>
<keyword evidence="1" id="KW-0444">Lipid biosynthesis</keyword>
<proteinExistence type="predicted"/>
<keyword evidence="4" id="KW-0276">Fatty acid metabolism</keyword>
<keyword evidence="3" id="KW-0443">Lipid metabolism</keyword>
<evidence type="ECO:0000313" key="6">
    <source>
        <dbReference type="Proteomes" id="UP000199371"/>
    </source>
</evidence>
<keyword evidence="4" id="KW-0275">Fatty acid biosynthesis</keyword>
<dbReference type="Pfam" id="PF04336">
    <property type="entry name" value="ACP_PD"/>
    <property type="match status" value="1"/>
</dbReference>
<keyword evidence="6" id="KW-1185">Reference proteome</keyword>
<dbReference type="EMBL" id="FNXF01000012">
    <property type="protein sequence ID" value="SEI03293.1"/>
    <property type="molecule type" value="Genomic_DNA"/>
</dbReference>